<keyword evidence="5 17" id="KW-0812">Transmembrane</keyword>
<dbReference type="InterPro" id="IPR008964">
    <property type="entry name" value="Invasin/intimin_cell_adhesion"/>
</dbReference>
<dbReference type="Pfam" id="PF12810">
    <property type="entry name" value="ALK_LTK_GRD"/>
    <property type="match status" value="1"/>
</dbReference>
<evidence type="ECO:0000256" key="4">
    <source>
        <dbReference type="ARBA" id="ARBA00022679"/>
    </source>
</evidence>
<evidence type="ECO:0000256" key="2">
    <source>
        <dbReference type="ARBA" id="ARBA00011902"/>
    </source>
</evidence>
<dbReference type="GO" id="GO:0005975">
    <property type="term" value="P:carbohydrate metabolic process"/>
    <property type="evidence" value="ECO:0007669"/>
    <property type="project" value="UniProtKB-ARBA"/>
</dbReference>
<reference evidence="20 21" key="1">
    <citation type="journal article" date="2012" name="J. Bacteriol.">
        <title>Genome sequence of the bacterium Streptomyces davawensis JCM 4913 and heterologous production of the unique antibiotic roseoflavin.</title>
        <authorList>
            <person name="Jankowitsch F."/>
            <person name="Schwarz J."/>
            <person name="Ruckert C."/>
            <person name="Gust B."/>
            <person name="Szczepanowski R."/>
            <person name="Blom J."/>
            <person name="Pelzer S."/>
            <person name="Kalinowski J."/>
            <person name="Mack M."/>
        </authorList>
    </citation>
    <scope>NUCLEOTIDE SEQUENCE [LARGE SCALE GENOMIC DNA]</scope>
    <source>
        <strain evidence="21">DSM 101723 / JCM 4913 / KCC S-0913 / 768</strain>
    </source>
</reference>
<proteinExistence type="predicted"/>
<dbReference type="Proteomes" id="UP000008043">
    <property type="component" value="Chromosome"/>
</dbReference>
<evidence type="ECO:0000256" key="13">
    <source>
        <dbReference type="ARBA" id="ARBA00023157"/>
    </source>
</evidence>
<evidence type="ECO:0000256" key="10">
    <source>
        <dbReference type="ARBA" id="ARBA00022989"/>
    </source>
</evidence>
<keyword evidence="13" id="KW-1015">Disulfide bond</keyword>
<dbReference type="SUPFAM" id="SSF49373">
    <property type="entry name" value="Invasin/intimin cell-adhesion fragments"/>
    <property type="match status" value="2"/>
</dbReference>
<evidence type="ECO:0000256" key="18">
    <source>
        <dbReference type="SAM" id="SignalP"/>
    </source>
</evidence>
<feature type="compositionally biased region" description="Low complexity" evidence="16">
    <location>
        <begin position="540"/>
        <end position="568"/>
    </location>
</feature>
<feature type="compositionally biased region" description="Gly residues" evidence="16">
    <location>
        <begin position="188"/>
        <end position="206"/>
    </location>
</feature>
<keyword evidence="9" id="KW-0067">ATP-binding</keyword>
<gene>
    <name evidence="20" type="ORF">BN159_3694</name>
</gene>
<keyword evidence="11 17" id="KW-0472">Membrane</keyword>
<dbReference type="eggNOG" id="ENOG5032TR8">
    <property type="taxonomic scope" value="Bacteria"/>
</dbReference>
<dbReference type="PATRIC" id="fig|1214101.3.peg.3750"/>
<comment type="subcellular location">
    <subcellularLocation>
        <location evidence="1">Cell membrane</location>
        <topology evidence="1">Single-pass type I membrane protein</topology>
    </subcellularLocation>
</comment>
<evidence type="ECO:0000256" key="5">
    <source>
        <dbReference type="ARBA" id="ARBA00022692"/>
    </source>
</evidence>
<evidence type="ECO:0000259" key="19">
    <source>
        <dbReference type="Pfam" id="PF12810"/>
    </source>
</evidence>
<evidence type="ECO:0000256" key="9">
    <source>
        <dbReference type="ARBA" id="ARBA00022840"/>
    </source>
</evidence>
<dbReference type="EC" id="2.7.10.1" evidence="2"/>
<keyword evidence="3" id="KW-1003">Cell membrane</keyword>
<feature type="compositionally biased region" description="Gly residues" evidence="16">
    <location>
        <begin position="165"/>
        <end position="177"/>
    </location>
</feature>
<evidence type="ECO:0000256" key="1">
    <source>
        <dbReference type="ARBA" id="ARBA00004251"/>
    </source>
</evidence>
<feature type="signal peptide" evidence="18">
    <location>
        <begin position="1"/>
        <end position="35"/>
    </location>
</feature>
<evidence type="ECO:0000256" key="3">
    <source>
        <dbReference type="ARBA" id="ARBA00022475"/>
    </source>
</evidence>
<evidence type="ECO:0000256" key="16">
    <source>
        <dbReference type="SAM" id="MobiDB-lite"/>
    </source>
</evidence>
<feature type="region of interest" description="Disordered" evidence="16">
    <location>
        <begin position="165"/>
        <end position="258"/>
    </location>
</feature>
<dbReference type="InterPro" id="IPR013783">
    <property type="entry name" value="Ig-like_fold"/>
</dbReference>
<dbReference type="KEGG" id="sdv:BN159_3694"/>
<dbReference type="GO" id="GO:0004714">
    <property type="term" value="F:transmembrane receptor protein tyrosine kinase activity"/>
    <property type="evidence" value="ECO:0007669"/>
    <property type="project" value="UniProtKB-EC"/>
</dbReference>
<accession>K4R3Z0</accession>
<dbReference type="GO" id="GO:0005886">
    <property type="term" value="C:plasma membrane"/>
    <property type="evidence" value="ECO:0007669"/>
    <property type="project" value="UniProtKB-SubCell"/>
</dbReference>
<evidence type="ECO:0000256" key="11">
    <source>
        <dbReference type="ARBA" id="ARBA00023136"/>
    </source>
</evidence>
<keyword evidence="7" id="KW-0547">Nucleotide-binding</keyword>
<protein>
    <recommendedName>
        <fullName evidence="2">receptor protein-tyrosine kinase</fullName>
        <ecNumber evidence="2">2.7.10.1</ecNumber>
    </recommendedName>
</protein>
<feature type="compositionally biased region" description="Gly residues" evidence="16">
    <location>
        <begin position="213"/>
        <end position="252"/>
    </location>
</feature>
<dbReference type="GO" id="GO:0005524">
    <property type="term" value="F:ATP binding"/>
    <property type="evidence" value="ECO:0007669"/>
    <property type="project" value="UniProtKB-KW"/>
</dbReference>
<evidence type="ECO:0000256" key="15">
    <source>
        <dbReference type="ARBA" id="ARBA00023180"/>
    </source>
</evidence>
<feature type="chain" id="PRO_5003883488" description="receptor protein-tyrosine kinase" evidence="18">
    <location>
        <begin position="36"/>
        <end position="602"/>
    </location>
</feature>
<evidence type="ECO:0000313" key="20">
    <source>
        <dbReference type="EMBL" id="CCK28073.1"/>
    </source>
</evidence>
<keyword evidence="15" id="KW-0325">Glycoprotein</keyword>
<keyword evidence="14" id="KW-0675">Receptor</keyword>
<dbReference type="RefSeq" id="WP_015658449.1">
    <property type="nucleotide sequence ID" value="NC_020504.1"/>
</dbReference>
<keyword evidence="4" id="KW-0808">Transferase</keyword>
<organism evidence="20 21">
    <name type="scientific">Streptomyces davaonensis (strain DSM 101723 / JCM 4913 / KCC S-0913 / 768)</name>
    <dbReference type="NCBI Taxonomy" id="1214101"/>
    <lineage>
        <taxon>Bacteria</taxon>
        <taxon>Bacillati</taxon>
        <taxon>Actinomycetota</taxon>
        <taxon>Actinomycetes</taxon>
        <taxon>Kitasatosporales</taxon>
        <taxon>Streptomycetaceae</taxon>
        <taxon>Streptomyces</taxon>
    </lineage>
</organism>
<feature type="transmembrane region" description="Helical" evidence="17">
    <location>
        <begin position="566"/>
        <end position="592"/>
    </location>
</feature>
<evidence type="ECO:0000256" key="12">
    <source>
        <dbReference type="ARBA" id="ARBA00023137"/>
    </source>
</evidence>
<dbReference type="AlphaFoldDB" id="K4R3Z0"/>
<name>K4R3Z0_STRDJ</name>
<dbReference type="Gene3D" id="2.60.40.10">
    <property type="entry name" value="Immunoglobulins"/>
    <property type="match status" value="2"/>
</dbReference>
<evidence type="ECO:0000256" key="7">
    <source>
        <dbReference type="ARBA" id="ARBA00022741"/>
    </source>
</evidence>
<keyword evidence="10 17" id="KW-1133">Transmembrane helix</keyword>
<dbReference type="EMBL" id="HE971709">
    <property type="protein sequence ID" value="CCK28073.1"/>
    <property type="molecule type" value="Genomic_DNA"/>
</dbReference>
<dbReference type="HOGENOM" id="CLU_453344_0_0_11"/>
<feature type="region of interest" description="Disordered" evidence="16">
    <location>
        <begin position="528"/>
        <end position="568"/>
    </location>
</feature>
<sequence length="602" mass="59294">MNRRSSTLRRGTRAVGAAALLVGGLGVGGAWPAAAAGTEPCKPTEGFTHCRIFDHSGAAVDFQVPAGVKELDFRGWGMGGDGNPFATGGNGAYVGGSLAVTPGEHLTVKVGGWRVGNGKFFGDALGGKAGEGNWNGGGGASTAVRAADGSPLFIAAGGGGGGYGNTDLGPGGSGGAPDGIDAGEDFGGRGAKGGQGGEAGGEGGKPGADATQGGAGGDGGARAGGGGAGYAGGGGGGGRAAETDGGSGGGGSSYVDAERTSDVRMLSSTTPYPAAKDDPFWVHNPLNDNQPDLAGVGQGGWNERGGDGRVVFQWKDPKGAPVVSELTRESGDDQTVLPIFTSDPMVVVARNKDGEPLPEQKVTFTLEDPNGLGVKWEDFPTQVYTDAQGRAASPSVITGEKEGSFTVRATSGTATTTFTAHVAETSHTIEITGGDEQQAAIGDTFAEPLSVKVTKNGAPAADTEVQFTVESSDDEAPAFKGDEDSVKVTTDADGEATATDLVAGKEPGTYNVLAAAGDAGIRFTVEVTEKDASPSPSPSPSGTSDSTTGGSDSTGGTDTQGDSGSLALTGAAGIGTLAGAAAALAALGWAAIRFTRSRRAQD</sequence>
<keyword evidence="8" id="KW-0418">Kinase</keyword>
<feature type="domain" description="ALK/LTK-like glycine-rich" evidence="19">
    <location>
        <begin position="73"/>
        <end position="269"/>
    </location>
</feature>
<keyword evidence="12" id="KW-0829">Tyrosine-protein kinase</keyword>
<evidence type="ECO:0000256" key="8">
    <source>
        <dbReference type="ARBA" id="ARBA00022777"/>
    </source>
</evidence>
<evidence type="ECO:0000313" key="21">
    <source>
        <dbReference type="Proteomes" id="UP000008043"/>
    </source>
</evidence>
<dbReference type="InterPro" id="IPR055163">
    <property type="entry name" value="ALK/LTK-like_GRD"/>
</dbReference>
<evidence type="ECO:0000256" key="14">
    <source>
        <dbReference type="ARBA" id="ARBA00023170"/>
    </source>
</evidence>
<keyword evidence="21" id="KW-1185">Reference proteome</keyword>
<keyword evidence="6 18" id="KW-0732">Signal</keyword>
<evidence type="ECO:0000256" key="17">
    <source>
        <dbReference type="SAM" id="Phobius"/>
    </source>
</evidence>
<evidence type="ECO:0000256" key="6">
    <source>
        <dbReference type="ARBA" id="ARBA00022729"/>
    </source>
</evidence>